<gene>
    <name evidence="8" type="ORF">AFUB_096060</name>
</gene>
<evidence type="ECO:0000313" key="8">
    <source>
        <dbReference type="EMBL" id="EDP47754.1"/>
    </source>
</evidence>
<evidence type="ECO:0000313" key="9">
    <source>
        <dbReference type="Proteomes" id="UP000001699"/>
    </source>
</evidence>
<feature type="domain" description="POP1 C-terminal" evidence="7">
    <location>
        <begin position="732"/>
        <end position="885"/>
    </location>
</feature>
<feature type="compositionally biased region" description="Basic residues" evidence="4">
    <location>
        <begin position="87"/>
        <end position="98"/>
    </location>
</feature>
<keyword evidence="2" id="KW-0819">tRNA processing</keyword>
<dbReference type="GO" id="GO:0005655">
    <property type="term" value="C:nucleolar ribonuclease P complex"/>
    <property type="evidence" value="ECO:0007669"/>
    <property type="project" value="InterPro"/>
</dbReference>
<dbReference type="PANTHER" id="PTHR22731:SF3">
    <property type="entry name" value="RIBONUCLEASES P_MRP PROTEIN SUBUNIT POP1"/>
    <property type="match status" value="1"/>
</dbReference>
<feature type="region of interest" description="Disordered" evidence="4">
    <location>
        <begin position="186"/>
        <end position="205"/>
    </location>
</feature>
<feature type="domain" description="POPLD" evidence="6">
    <location>
        <begin position="552"/>
        <end position="657"/>
    </location>
</feature>
<evidence type="ECO:0000259" key="6">
    <source>
        <dbReference type="Pfam" id="PF08170"/>
    </source>
</evidence>
<protein>
    <submittedName>
        <fullName evidence="8">Ribonuclease P complex subunit Pop1, putative</fullName>
    </submittedName>
</protein>
<feature type="region of interest" description="Disordered" evidence="4">
    <location>
        <begin position="620"/>
        <end position="644"/>
    </location>
</feature>
<keyword evidence="3" id="KW-0539">Nucleus</keyword>
<dbReference type="HOGENOM" id="CLU_007205_0_0_1"/>
<dbReference type="Pfam" id="PF08170">
    <property type="entry name" value="POPLD"/>
    <property type="match status" value="1"/>
</dbReference>
<dbReference type="Pfam" id="PF22770">
    <property type="entry name" value="POP1_C"/>
    <property type="match status" value="1"/>
</dbReference>
<dbReference type="PhylomeDB" id="B0YDM0"/>
<sequence length="913" mass="101412">MASNQPSKRKSAFPGPQPGAAASRKRAKTFDARSLAVQSADAALSASGELNVAAYVEAREFEIRALESGMQRSKSALTSRAFQKVPRALRRRTASHNVKRVPRRLRARAKREMIEDNTPTVTARRRRPTEILRLRLETARRLQNLNSKTKAKRAAAKAKRDKETQKALEEAGSHAYNIAPRVPKIKKNKLSRPPPPESKYKKRQRCKTWLPTHMFHAKRAHMATSKDPLWRFAVPLSPTEKSYRPSHRAKGARGAVAWDMSYMSTIQLEGTEEAMEAVLRGIGINGQDAWGPKGRKWRAGTRSLHAWAFERDGTQRPIAPITLIRCADGKAEDVEMVDADGPKKKSQKDRKKLFIRVHPSAFLQLWNELLGISKRQNPPVMVEDLRFEIGSIEITGPGSTEALLSALKPLVPDGAEPPAGSPEATWTSLLGVSNPSSLPQNAFLGFSVSDPRLHFPPRTLKPPASDQEMQNLAILLSTWSPDTTQTSPALFDRRARLAATRQLPRQKAINRRRTLAGPGVYPPAEASDPKIPVMILASRSTSQSKNTNAPGTWTVLLPWKCVLPLWYSLMYYPLSSGGTVRFGGLKEQRQLAFEAGEPWFPGDFPGTRAGWEWNIREREKAKQEWERRPKGRRTEFDSLDLGNGQKGEIGHGWACDWERLVQGPPKISTPEPNEAKEIERSQDAEQQDTQMSDAEQQAVGGHAPPFDIHHLPIAKAEAAINNRSEPTEQAAIATVKISLLHRGSPNPAARIYRLPTTNPDLRQEWLRLASDERKSKSRKAPHPQGHLQQSAQPSAAQGDARQKLAASLITPAADTESRKEHLPIPTEEDLIGFVTTGNYNLSEGKGTGIGSILVSKVAASGKGQARETRMCIVRNSGERVGRLAFQSEALVFFAYHVQPTFVKTRTYENLEQS</sequence>
<feature type="compositionally biased region" description="Basic and acidic residues" evidence="4">
    <location>
        <begin position="673"/>
        <end position="683"/>
    </location>
</feature>
<evidence type="ECO:0000256" key="4">
    <source>
        <dbReference type="SAM" id="MobiDB-lite"/>
    </source>
</evidence>
<dbReference type="GO" id="GO:0001682">
    <property type="term" value="P:tRNA 5'-leader removal"/>
    <property type="evidence" value="ECO:0007669"/>
    <property type="project" value="InterPro"/>
</dbReference>
<comment type="subcellular location">
    <subcellularLocation>
        <location evidence="1">Nucleus</location>
    </subcellularLocation>
</comment>
<reference evidence="8 9" key="1">
    <citation type="journal article" date="2008" name="PLoS Genet.">
        <title>Genomic islands in the pathogenic filamentous fungus Aspergillus fumigatus.</title>
        <authorList>
            <person name="Fedorova N.D."/>
            <person name="Khaldi N."/>
            <person name="Joardar V.S."/>
            <person name="Maiti R."/>
            <person name="Amedeo P."/>
            <person name="Anderson M.J."/>
            <person name="Crabtree J."/>
            <person name="Silva J.C."/>
            <person name="Badger J.H."/>
            <person name="Albarraq A."/>
            <person name="Angiuoli S."/>
            <person name="Bussey H."/>
            <person name="Bowyer P."/>
            <person name="Cotty P.J."/>
            <person name="Dyer P.S."/>
            <person name="Egan A."/>
            <person name="Galens K."/>
            <person name="Fraser-Liggett C.M."/>
            <person name="Haas B.J."/>
            <person name="Inman J.M."/>
            <person name="Kent R."/>
            <person name="Lemieux S."/>
            <person name="Malavazi I."/>
            <person name="Orvis J."/>
            <person name="Roemer T."/>
            <person name="Ronning C.M."/>
            <person name="Sundaram J.P."/>
            <person name="Sutton G."/>
            <person name="Turner G."/>
            <person name="Venter J.C."/>
            <person name="White O.R."/>
            <person name="Whitty B.R."/>
            <person name="Youngman P."/>
            <person name="Wolfe K.H."/>
            <person name="Goldman G.H."/>
            <person name="Wortman J.R."/>
            <person name="Jiang B."/>
            <person name="Denning D.W."/>
            <person name="Nierman W.C."/>
        </authorList>
    </citation>
    <scope>NUCLEOTIDE SEQUENCE [LARGE SCALE GENOMIC DNA]</scope>
    <source>
        <strain evidence="9">CBS 144.89 / FGSC A1163 / CEA10</strain>
    </source>
</reference>
<feature type="region of interest" description="Disordered" evidence="4">
    <location>
        <begin position="771"/>
        <end position="803"/>
    </location>
</feature>
<organism evidence="8 9">
    <name type="scientific">Aspergillus fumigatus (strain CBS 144.89 / FGSC A1163 / CEA10)</name>
    <name type="common">Neosartorya fumigata</name>
    <dbReference type="NCBI Taxonomy" id="451804"/>
    <lineage>
        <taxon>Eukaryota</taxon>
        <taxon>Fungi</taxon>
        <taxon>Dikarya</taxon>
        <taxon>Ascomycota</taxon>
        <taxon>Pezizomycotina</taxon>
        <taxon>Eurotiomycetes</taxon>
        <taxon>Eurotiomycetidae</taxon>
        <taxon>Eurotiales</taxon>
        <taxon>Aspergillaceae</taxon>
        <taxon>Aspergillus</taxon>
        <taxon>Aspergillus subgen. Fumigati</taxon>
    </lineage>
</organism>
<dbReference type="InterPro" id="IPR012590">
    <property type="entry name" value="POPLD_dom"/>
</dbReference>
<feature type="compositionally biased region" description="Polar residues" evidence="4">
    <location>
        <begin position="786"/>
        <end position="795"/>
    </location>
</feature>
<dbReference type="OrthoDB" id="442863at2759"/>
<dbReference type="AlphaFoldDB" id="B0YDM0"/>
<dbReference type="Proteomes" id="UP000001699">
    <property type="component" value="Unassembled WGS sequence"/>
</dbReference>
<name>B0YDM0_ASPFC</name>
<feature type="domain" description="Pop1 N-terminal" evidence="5">
    <location>
        <begin position="55"/>
        <end position="270"/>
    </location>
</feature>
<feature type="region of interest" description="Disordered" evidence="4">
    <location>
        <begin position="662"/>
        <end position="707"/>
    </location>
</feature>
<feature type="region of interest" description="Disordered" evidence="4">
    <location>
        <begin position="1"/>
        <end position="32"/>
    </location>
</feature>
<dbReference type="InterPro" id="IPR009723">
    <property type="entry name" value="Pop1_N"/>
</dbReference>
<evidence type="ECO:0000259" key="5">
    <source>
        <dbReference type="Pfam" id="PF06978"/>
    </source>
</evidence>
<evidence type="ECO:0000259" key="7">
    <source>
        <dbReference type="Pfam" id="PF22770"/>
    </source>
</evidence>
<evidence type="ECO:0000256" key="3">
    <source>
        <dbReference type="ARBA" id="ARBA00023242"/>
    </source>
</evidence>
<proteinExistence type="predicted"/>
<evidence type="ECO:0000256" key="1">
    <source>
        <dbReference type="ARBA" id="ARBA00004123"/>
    </source>
</evidence>
<keyword evidence="9" id="KW-1185">Reference proteome</keyword>
<evidence type="ECO:0000256" key="2">
    <source>
        <dbReference type="ARBA" id="ARBA00022694"/>
    </source>
</evidence>
<dbReference type="InterPro" id="IPR039182">
    <property type="entry name" value="Pop1"/>
</dbReference>
<feature type="region of interest" description="Disordered" evidence="4">
    <location>
        <begin position="77"/>
        <end position="98"/>
    </location>
</feature>
<dbReference type="InterPro" id="IPR055079">
    <property type="entry name" value="POP1_C"/>
</dbReference>
<dbReference type="Pfam" id="PF06978">
    <property type="entry name" value="POP1_N"/>
    <property type="match status" value="1"/>
</dbReference>
<dbReference type="VEuPathDB" id="FungiDB:AFUB_096060"/>
<dbReference type="GO" id="GO:0000172">
    <property type="term" value="C:ribonuclease MRP complex"/>
    <property type="evidence" value="ECO:0007669"/>
    <property type="project" value="InterPro"/>
</dbReference>
<dbReference type="PANTHER" id="PTHR22731">
    <property type="entry name" value="RIBONUCLEASES P/MRP PROTEIN SUBUNIT POP1"/>
    <property type="match status" value="1"/>
</dbReference>
<accession>B0YDM0</accession>
<dbReference type="EMBL" id="DS499602">
    <property type="protein sequence ID" value="EDP47754.1"/>
    <property type="molecule type" value="Genomic_DNA"/>
</dbReference>
<feature type="compositionally biased region" description="Basic and acidic residues" evidence="4">
    <location>
        <begin position="620"/>
        <end position="636"/>
    </location>
</feature>